<keyword evidence="2" id="KW-1185">Reference proteome</keyword>
<dbReference type="GeneID" id="36405375"/>
<evidence type="ECO:0000313" key="2">
    <source>
        <dbReference type="Proteomes" id="UP000054928"/>
    </source>
</evidence>
<dbReference type="EMBL" id="CCYD01000468">
    <property type="protein sequence ID" value="CEG40102.1"/>
    <property type="molecule type" value="Genomic_DNA"/>
</dbReference>
<reference evidence="2" key="1">
    <citation type="submission" date="2014-09" db="EMBL/GenBank/DDBJ databases">
        <authorList>
            <person name="Sharma Rahul"/>
            <person name="Thines Marco"/>
        </authorList>
    </citation>
    <scope>NUCLEOTIDE SEQUENCE [LARGE SCALE GENOMIC DNA]</scope>
</reference>
<name>A0A0P1AHY7_PLAHL</name>
<proteinExistence type="predicted"/>
<evidence type="ECO:0000313" key="1">
    <source>
        <dbReference type="EMBL" id="CEG40102.1"/>
    </source>
</evidence>
<accession>A0A0P1AHY7</accession>
<dbReference type="Proteomes" id="UP000054928">
    <property type="component" value="Unassembled WGS sequence"/>
</dbReference>
<dbReference type="RefSeq" id="XP_024576471.1">
    <property type="nucleotide sequence ID" value="XM_024725723.1"/>
</dbReference>
<organism evidence="1 2">
    <name type="scientific">Plasmopara halstedii</name>
    <name type="common">Downy mildew of sunflower</name>
    <dbReference type="NCBI Taxonomy" id="4781"/>
    <lineage>
        <taxon>Eukaryota</taxon>
        <taxon>Sar</taxon>
        <taxon>Stramenopiles</taxon>
        <taxon>Oomycota</taxon>
        <taxon>Peronosporomycetes</taxon>
        <taxon>Peronosporales</taxon>
        <taxon>Peronosporaceae</taxon>
        <taxon>Plasmopara</taxon>
    </lineage>
</organism>
<sequence>MTDTSPGGKPPPDPAPIMNSSIVAAKSHEFTTAAEPHEIHGSAFSIKDYQ</sequence>
<dbReference type="AlphaFoldDB" id="A0A0P1AHY7"/>
<protein>
    <submittedName>
        <fullName evidence="1">Uncharacterized protein</fullName>
    </submittedName>
</protein>